<keyword evidence="1" id="KW-0812">Transmembrane</keyword>
<proteinExistence type="predicted"/>
<accession>A0ABS7R0S7</accession>
<keyword evidence="1" id="KW-0472">Membrane</keyword>
<dbReference type="InterPro" id="IPR012667">
    <property type="entry name" value="CbtB_put"/>
</dbReference>
<sequence length="76" mass="8327">MTSSVYGANPIPEVNVSPEAISRGRVIAVLSLTVFLALAAYYFVGVDEGMTSVFGKTMVIHEWVHDSRHFLGFPCH</sequence>
<reference evidence="2 3" key="1">
    <citation type="submission" date="2021-08" db="EMBL/GenBank/DDBJ databases">
        <title>Streptomyces sp. PTM05 isolated from lichen.</title>
        <authorList>
            <person name="Somphong A."/>
            <person name="Phongsopitanun W."/>
            <person name="Tanasupawat S."/>
        </authorList>
    </citation>
    <scope>NUCLEOTIDE SEQUENCE [LARGE SCALE GENOMIC DNA]</scope>
    <source>
        <strain evidence="2 3">Ptm05</strain>
    </source>
</reference>
<keyword evidence="1" id="KW-1133">Transmembrane helix</keyword>
<dbReference type="Proteomes" id="UP001198565">
    <property type="component" value="Unassembled WGS sequence"/>
</dbReference>
<name>A0ABS7R0S7_9ACTN</name>
<gene>
    <name evidence="2" type="ORF">K7472_30130</name>
</gene>
<evidence type="ECO:0000256" key="1">
    <source>
        <dbReference type="SAM" id="Phobius"/>
    </source>
</evidence>
<keyword evidence="3" id="KW-1185">Reference proteome</keyword>
<feature type="transmembrane region" description="Helical" evidence="1">
    <location>
        <begin position="26"/>
        <end position="44"/>
    </location>
</feature>
<comment type="caution">
    <text evidence="2">The sequence shown here is derived from an EMBL/GenBank/DDBJ whole genome shotgun (WGS) entry which is preliminary data.</text>
</comment>
<protein>
    <submittedName>
        <fullName evidence="2">CbtB-domain containing protein</fullName>
    </submittedName>
</protein>
<dbReference type="Pfam" id="PF09489">
    <property type="entry name" value="CbtB"/>
    <property type="match status" value="1"/>
</dbReference>
<organism evidence="2 3">
    <name type="scientific">Streptantibioticus parmotrematis</name>
    <dbReference type="NCBI Taxonomy" id="2873249"/>
    <lineage>
        <taxon>Bacteria</taxon>
        <taxon>Bacillati</taxon>
        <taxon>Actinomycetota</taxon>
        <taxon>Actinomycetes</taxon>
        <taxon>Kitasatosporales</taxon>
        <taxon>Streptomycetaceae</taxon>
        <taxon>Streptantibioticus</taxon>
    </lineage>
</organism>
<dbReference type="EMBL" id="JAINVZ010000034">
    <property type="protein sequence ID" value="MBY8889071.1"/>
    <property type="molecule type" value="Genomic_DNA"/>
</dbReference>
<evidence type="ECO:0000313" key="2">
    <source>
        <dbReference type="EMBL" id="MBY8889071.1"/>
    </source>
</evidence>
<evidence type="ECO:0000313" key="3">
    <source>
        <dbReference type="Proteomes" id="UP001198565"/>
    </source>
</evidence>
<dbReference type="RefSeq" id="WP_222982073.1">
    <property type="nucleotide sequence ID" value="NZ_JAINVZ010000034.1"/>
</dbReference>